<dbReference type="Pfam" id="PF03177">
    <property type="entry name" value="Nucleoporin_C"/>
    <property type="match status" value="1"/>
</dbReference>
<keyword evidence="4" id="KW-0653">Protein transport</keyword>
<dbReference type="GO" id="GO:0031080">
    <property type="term" value="C:nuclear pore outer ring"/>
    <property type="evidence" value="ECO:0007669"/>
    <property type="project" value="TreeGrafter"/>
</dbReference>
<gene>
    <name evidence="8" type="primary">NUP133</name>
    <name evidence="8" type="ORF">AWJ20_1686</name>
</gene>
<evidence type="ECO:0000313" key="9">
    <source>
        <dbReference type="Proteomes" id="UP000189580"/>
    </source>
</evidence>
<dbReference type="Gene3D" id="1.25.40.700">
    <property type="match status" value="1"/>
</dbReference>
<evidence type="ECO:0000313" key="8">
    <source>
        <dbReference type="EMBL" id="ANB13396.1"/>
    </source>
</evidence>
<sequence length="359" mass="40529">MEMFGYDFASVLYQYFVETKQLKSLLTEFPNYHVYLDKFFSTGRHGRISWIRDIEDGDYTKASKTLADVALHSEDLNSNSKLELSIAKLSSLAGNPSRQDDDANDLLTSIEARVEVLSIQESVLEQVEGYANAETGLRYQIHSNDLISGIKDSPAHAEIVKRGLSRVAQKKQLTAEELIDVLTLMDTTTKDSRLNFFRALQVLNVPKAVTRNRTLTEKLIWRRLLLRDDWQQIVDTKLQSDSKVKAISEKTILYQTLKECAIASEQSTGSDVRDKFLSDLSTEIVLNPALLVDSALDTSKLSERFPKLDSLKLNQIESELDADTAALQNLVKNFTLGFWTQGIYSTVQASRSTDRMNVD</sequence>
<dbReference type="PANTHER" id="PTHR13405:SF11">
    <property type="entry name" value="NUCLEAR PORE COMPLEX PROTEIN NUP133"/>
    <property type="match status" value="1"/>
</dbReference>
<protein>
    <submittedName>
        <fullName evidence="8">Nup133p</fullName>
    </submittedName>
</protein>
<comment type="subcellular location">
    <subcellularLocation>
        <location evidence="1">Nucleus envelope</location>
    </subcellularLocation>
</comment>
<keyword evidence="2" id="KW-0813">Transport</keyword>
<dbReference type="GO" id="GO:0017056">
    <property type="term" value="F:structural constituent of nuclear pore"/>
    <property type="evidence" value="ECO:0007669"/>
    <property type="project" value="InterPro"/>
</dbReference>
<evidence type="ECO:0000256" key="1">
    <source>
        <dbReference type="ARBA" id="ARBA00004259"/>
    </source>
</evidence>
<dbReference type="OrthoDB" id="103454at2759"/>
<dbReference type="GO" id="GO:0016973">
    <property type="term" value="P:poly(A)+ mRNA export from nucleus"/>
    <property type="evidence" value="ECO:0007669"/>
    <property type="project" value="TreeGrafter"/>
</dbReference>
<evidence type="ECO:0000259" key="7">
    <source>
        <dbReference type="Pfam" id="PF03177"/>
    </source>
</evidence>
<dbReference type="EMBL" id="CP014501">
    <property type="protein sequence ID" value="ANB13396.1"/>
    <property type="molecule type" value="Genomic_DNA"/>
</dbReference>
<feature type="domain" description="Nucleoporin Nup133/Nup155-like C-terminal" evidence="7">
    <location>
        <begin position="3"/>
        <end position="284"/>
    </location>
</feature>
<dbReference type="GO" id="GO:0000972">
    <property type="term" value="P:transcription-dependent tethering of RNA polymerase II gene DNA at nuclear periphery"/>
    <property type="evidence" value="ECO:0007669"/>
    <property type="project" value="TreeGrafter"/>
</dbReference>
<dbReference type="Gene3D" id="1.20.58.1380">
    <property type="match status" value="1"/>
</dbReference>
<dbReference type="KEGG" id="slb:AWJ20_1686"/>
<evidence type="ECO:0000256" key="2">
    <source>
        <dbReference type="ARBA" id="ARBA00022448"/>
    </source>
</evidence>
<evidence type="ECO:0000256" key="4">
    <source>
        <dbReference type="ARBA" id="ARBA00022927"/>
    </source>
</evidence>
<keyword evidence="6" id="KW-0539">Nucleus</keyword>
<organism evidence="8 9">
    <name type="scientific">Sugiyamaella lignohabitans</name>
    <dbReference type="NCBI Taxonomy" id="796027"/>
    <lineage>
        <taxon>Eukaryota</taxon>
        <taxon>Fungi</taxon>
        <taxon>Dikarya</taxon>
        <taxon>Ascomycota</taxon>
        <taxon>Saccharomycotina</taxon>
        <taxon>Dipodascomycetes</taxon>
        <taxon>Dipodascales</taxon>
        <taxon>Trichomonascaceae</taxon>
        <taxon>Sugiyamaella</taxon>
    </lineage>
</organism>
<evidence type="ECO:0000256" key="6">
    <source>
        <dbReference type="ARBA" id="ARBA00023242"/>
    </source>
</evidence>
<dbReference type="GeneID" id="30033515"/>
<dbReference type="GO" id="GO:0006606">
    <property type="term" value="P:protein import into nucleus"/>
    <property type="evidence" value="ECO:0007669"/>
    <property type="project" value="TreeGrafter"/>
</dbReference>
<dbReference type="InterPro" id="IPR037624">
    <property type="entry name" value="Nup133-like"/>
</dbReference>
<proteinExistence type="predicted"/>
<dbReference type="RefSeq" id="XP_018735873.1">
    <property type="nucleotide sequence ID" value="XM_018878584.1"/>
</dbReference>
<keyword evidence="3" id="KW-0509">mRNA transport</keyword>
<dbReference type="InterPro" id="IPR007187">
    <property type="entry name" value="Nucleoporin_Nup133/Nup155_C"/>
</dbReference>
<name>A0A167DX24_9ASCO</name>
<keyword evidence="9" id="KW-1185">Reference proteome</keyword>
<evidence type="ECO:0000256" key="3">
    <source>
        <dbReference type="ARBA" id="ARBA00022816"/>
    </source>
</evidence>
<dbReference type="Proteomes" id="UP000189580">
    <property type="component" value="Chromosome a"/>
</dbReference>
<keyword evidence="5" id="KW-0811">Translocation</keyword>
<reference evidence="8 9" key="1">
    <citation type="submission" date="2016-02" db="EMBL/GenBank/DDBJ databases">
        <title>Complete genome sequence and transcriptome regulation of the pentose utilising yeast Sugiyamaella lignohabitans.</title>
        <authorList>
            <person name="Bellasio M."/>
            <person name="Peymann A."/>
            <person name="Valli M."/>
            <person name="Sipitzky M."/>
            <person name="Graf A."/>
            <person name="Sauer M."/>
            <person name="Marx H."/>
            <person name="Mattanovich D."/>
        </authorList>
    </citation>
    <scope>NUCLEOTIDE SEQUENCE [LARGE SCALE GENOMIC DNA]</scope>
    <source>
        <strain evidence="8 9">CBS 10342</strain>
    </source>
</reference>
<accession>A0A167DX24</accession>
<evidence type="ECO:0000256" key="5">
    <source>
        <dbReference type="ARBA" id="ARBA00023010"/>
    </source>
</evidence>
<dbReference type="PANTHER" id="PTHR13405">
    <property type="entry name" value="NUCLEAR PORE COMPLEX PROTEIN NUP133"/>
    <property type="match status" value="1"/>
</dbReference>
<dbReference type="AlphaFoldDB" id="A0A167DX24"/>